<reference evidence="6 7" key="1">
    <citation type="submission" date="2019-02" db="EMBL/GenBank/DDBJ databases">
        <title>Deep-cultivation of Planctomycetes and their phenomic and genomic characterization uncovers novel biology.</title>
        <authorList>
            <person name="Wiegand S."/>
            <person name="Jogler M."/>
            <person name="Boedeker C."/>
            <person name="Pinto D."/>
            <person name="Vollmers J."/>
            <person name="Rivas-Marin E."/>
            <person name="Kohn T."/>
            <person name="Peeters S.H."/>
            <person name="Heuer A."/>
            <person name="Rast P."/>
            <person name="Oberbeckmann S."/>
            <person name="Bunk B."/>
            <person name="Jeske O."/>
            <person name="Meyerdierks A."/>
            <person name="Storesund J.E."/>
            <person name="Kallscheuer N."/>
            <person name="Luecker S."/>
            <person name="Lage O.M."/>
            <person name="Pohl T."/>
            <person name="Merkel B.J."/>
            <person name="Hornburger P."/>
            <person name="Mueller R.-W."/>
            <person name="Bruemmer F."/>
            <person name="Labrenz M."/>
            <person name="Spormann A.M."/>
            <person name="Op den Camp H."/>
            <person name="Overmann J."/>
            <person name="Amann R."/>
            <person name="Jetten M.S.M."/>
            <person name="Mascher T."/>
            <person name="Medema M.H."/>
            <person name="Devos D.P."/>
            <person name="Kaster A.-K."/>
            <person name="Ovreas L."/>
            <person name="Rohde M."/>
            <person name="Galperin M.Y."/>
            <person name="Jogler C."/>
        </authorList>
    </citation>
    <scope>NUCLEOTIDE SEQUENCE [LARGE SCALE GENOMIC DNA]</scope>
    <source>
        <strain evidence="6 7">Pla175</strain>
    </source>
</reference>
<dbReference type="KEGG" id="pnd:Pla175_30410"/>
<dbReference type="AlphaFoldDB" id="A0A518DDU1"/>
<name>A0A518DDU1_9BACT</name>
<evidence type="ECO:0000256" key="2">
    <source>
        <dbReference type="ARBA" id="ARBA00023015"/>
    </source>
</evidence>
<proteinExistence type="inferred from homology"/>
<dbReference type="InterPro" id="IPR014331">
    <property type="entry name" value="RNA_pol_sigma70_ECF_RHOBA"/>
</dbReference>
<dbReference type="Gene3D" id="1.10.1740.10">
    <property type="match status" value="1"/>
</dbReference>
<dbReference type="Gene3D" id="1.10.10.10">
    <property type="entry name" value="Winged helix-like DNA-binding domain superfamily/Winged helix DNA-binding domain"/>
    <property type="match status" value="1"/>
</dbReference>
<dbReference type="InterPro" id="IPR014284">
    <property type="entry name" value="RNA_pol_sigma-70_dom"/>
</dbReference>
<keyword evidence="2" id="KW-0805">Transcription regulation</keyword>
<evidence type="ECO:0000256" key="3">
    <source>
        <dbReference type="ARBA" id="ARBA00023082"/>
    </source>
</evidence>
<dbReference type="NCBIfam" id="TIGR02989">
    <property type="entry name" value="Sig-70_gvs1"/>
    <property type="match status" value="1"/>
</dbReference>
<dbReference type="SUPFAM" id="SSF88659">
    <property type="entry name" value="Sigma3 and sigma4 domains of RNA polymerase sigma factors"/>
    <property type="match status" value="1"/>
</dbReference>
<dbReference type="PANTHER" id="PTHR43133">
    <property type="entry name" value="RNA POLYMERASE ECF-TYPE SIGMA FACTO"/>
    <property type="match status" value="1"/>
</dbReference>
<evidence type="ECO:0000259" key="5">
    <source>
        <dbReference type="Pfam" id="PF04542"/>
    </source>
</evidence>
<dbReference type="Proteomes" id="UP000317429">
    <property type="component" value="Chromosome"/>
</dbReference>
<dbReference type="InterPro" id="IPR013325">
    <property type="entry name" value="RNA_pol_sigma_r2"/>
</dbReference>
<accession>A0A518DDU1</accession>
<protein>
    <submittedName>
        <fullName evidence="6">RNA polymerase sigma factor</fullName>
    </submittedName>
</protein>
<dbReference type="RefSeq" id="WP_197526860.1">
    <property type="nucleotide sequence ID" value="NZ_CP036291.1"/>
</dbReference>
<dbReference type="Pfam" id="PF04542">
    <property type="entry name" value="Sigma70_r2"/>
    <property type="match status" value="1"/>
</dbReference>
<dbReference type="GO" id="GO:0016987">
    <property type="term" value="F:sigma factor activity"/>
    <property type="evidence" value="ECO:0007669"/>
    <property type="project" value="UniProtKB-KW"/>
</dbReference>
<dbReference type="NCBIfam" id="TIGR02937">
    <property type="entry name" value="sigma70-ECF"/>
    <property type="match status" value="1"/>
</dbReference>
<evidence type="ECO:0000256" key="1">
    <source>
        <dbReference type="ARBA" id="ARBA00010641"/>
    </source>
</evidence>
<keyword evidence="3" id="KW-0731">Sigma factor</keyword>
<dbReference type="InterPro" id="IPR013324">
    <property type="entry name" value="RNA_pol_sigma_r3/r4-like"/>
</dbReference>
<evidence type="ECO:0000313" key="6">
    <source>
        <dbReference type="EMBL" id="QDU89648.1"/>
    </source>
</evidence>
<feature type="domain" description="RNA polymerase sigma-70 region 2" evidence="5">
    <location>
        <begin position="22"/>
        <end position="84"/>
    </location>
</feature>
<evidence type="ECO:0000256" key="4">
    <source>
        <dbReference type="ARBA" id="ARBA00023163"/>
    </source>
</evidence>
<dbReference type="GO" id="GO:0006352">
    <property type="term" value="P:DNA-templated transcription initiation"/>
    <property type="evidence" value="ECO:0007669"/>
    <property type="project" value="InterPro"/>
</dbReference>
<dbReference type="InterPro" id="IPR039425">
    <property type="entry name" value="RNA_pol_sigma-70-like"/>
</dbReference>
<dbReference type="InterPro" id="IPR036388">
    <property type="entry name" value="WH-like_DNA-bd_sf"/>
</dbReference>
<gene>
    <name evidence="6" type="ORF">Pla175_30410</name>
</gene>
<sequence>MSQPPGPADNATRFVSLLAGCERRLAAFVLSVVPNFADADELLQETKLRLWQQFDNYDPSKSFDTWARSIAYYQVLSYRKKLGREKLVFSTELLAALELSYSNCEKELDLYSQSLESCLKRLSKKSQALLARVYGGPTRMDEVARSCGMTLAAAQKALYRSRAALHECIVRRIQAEGKA</sequence>
<dbReference type="PANTHER" id="PTHR43133:SF51">
    <property type="entry name" value="RNA POLYMERASE SIGMA FACTOR"/>
    <property type="match status" value="1"/>
</dbReference>
<keyword evidence="7" id="KW-1185">Reference proteome</keyword>
<comment type="similarity">
    <text evidence="1">Belongs to the sigma-70 factor family. ECF subfamily.</text>
</comment>
<dbReference type="EMBL" id="CP036291">
    <property type="protein sequence ID" value="QDU89648.1"/>
    <property type="molecule type" value="Genomic_DNA"/>
</dbReference>
<dbReference type="SUPFAM" id="SSF88946">
    <property type="entry name" value="Sigma2 domain of RNA polymerase sigma factors"/>
    <property type="match status" value="1"/>
</dbReference>
<evidence type="ECO:0000313" key="7">
    <source>
        <dbReference type="Proteomes" id="UP000317429"/>
    </source>
</evidence>
<dbReference type="InterPro" id="IPR007627">
    <property type="entry name" value="RNA_pol_sigma70_r2"/>
</dbReference>
<keyword evidence="4" id="KW-0804">Transcription</keyword>
<organism evidence="6 7">
    <name type="scientific">Pirellulimonas nuda</name>
    <dbReference type="NCBI Taxonomy" id="2528009"/>
    <lineage>
        <taxon>Bacteria</taxon>
        <taxon>Pseudomonadati</taxon>
        <taxon>Planctomycetota</taxon>
        <taxon>Planctomycetia</taxon>
        <taxon>Pirellulales</taxon>
        <taxon>Lacipirellulaceae</taxon>
        <taxon>Pirellulimonas</taxon>
    </lineage>
</organism>